<organism evidence="2 3">
    <name type="scientific">Erythrobacter longus</name>
    <dbReference type="NCBI Taxonomy" id="1044"/>
    <lineage>
        <taxon>Bacteria</taxon>
        <taxon>Pseudomonadati</taxon>
        <taxon>Pseudomonadota</taxon>
        <taxon>Alphaproteobacteria</taxon>
        <taxon>Sphingomonadales</taxon>
        <taxon>Erythrobacteraceae</taxon>
        <taxon>Erythrobacter/Porphyrobacter group</taxon>
        <taxon>Erythrobacter</taxon>
    </lineage>
</organism>
<sequence>MAQIDEKITEALDEDDYAFLTSLDADRGMFQQIGDTWKGPLGGWAKLLFGFTFVLGMGLLYAFYQVAHTRHPVEHTLWAILALTLIVLMGFAKEWMFARMNMLTILREIKRLQVQVALLSDEKKGD</sequence>
<dbReference type="Pfam" id="PF20556">
    <property type="entry name" value="DUF6768"/>
    <property type="match status" value="1"/>
</dbReference>
<dbReference type="STRING" id="1044.EH31_08000"/>
<dbReference type="InterPro" id="IPR046659">
    <property type="entry name" value="DUF6768"/>
</dbReference>
<proteinExistence type="predicted"/>
<evidence type="ECO:0000256" key="1">
    <source>
        <dbReference type="SAM" id="Phobius"/>
    </source>
</evidence>
<protein>
    <submittedName>
        <fullName evidence="2">Uncharacterized protein</fullName>
    </submittedName>
</protein>
<keyword evidence="1" id="KW-0812">Transmembrane</keyword>
<dbReference type="RefSeq" id="WP_034959430.1">
    <property type="nucleotide sequence ID" value="NZ_JMIW01000002.1"/>
</dbReference>
<keyword evidence="1" id="KW-0472">Membrane</keyword>
<dbReference type="Proteomes" id="UP000027647">
    <property type="component" value="Unassembled WGS sequence"/>
</dbReference>
<keyword evidence="3" id="KW-1185">Reference proteome</keyword>
<feature type="transmembrane region" description="Helical" evidence="1">
    <location>
        <begin position="47"/>
        <end position="64"/>
    </location>
</feature>
<comment type="caution">
    <text evidence="2">The sequence shown here is derived from an EMBL/GenBank/DDBJ whole genome shotgun (WGS) entry which is preliminary data.</text>
</comment>
<evidence type="ECO:0000313" key="2">
    <source>
        <dbReference type="EMBL" id="KEO90967.1"/>
    </source>
</evidence>
<reference evidence="2 3" key="1">
    <citation type="submission" date="2014-04" db="EMBL/GenBank/DDBJ databases">
        <title>A comprehensive comparison of genomes of Erythrobacter spp. strains.</title>
        <authorList>
            <person name="Zheng Q."/>
        </authorList>
    </citation>
    <scope>NUCLEOTIDE SEQUENCE [LARGE SCALE GENOMIC DNA]</scope>
    <source>
        <strain evidence="2 3">DSM 6997</strain>
    </source>
</reference>
<gene>
    <name evidence="2" type="ORF">EH31_08000</name>
</gene>
<name>A0A074MZA1_ERYLO</name>
<evidence type="ECO:0000313" key="3">
    <source>
        <dbReference type="Proteomes" id="UP000027647"/>
    </source>
</evidence>
<keyword evidence="1" id="KW-1133">Transmembrane helix</keyword>
<accession>A0A074MZA1</accession>
<dbReference type="EMBL" id="JMIW01000002">
    <property type="protein sequence ID" value="KEO90967.1"/>
    <property type="molecule type" value="Genomic_DNA"/>
</dbReference>
<dbReference type="AlphaFoldDB" id="A0A074MZA1"/>
<feature type="transmembrane region" description="Helical" evidence="1">
    <location>
        <begin position="76"/>
        <end position="92"/>
    </location>
</feature>
<dbReference type="eggNOG" id="ENOG503118G">
    <property type="taxonomic scope" value="Bacteria"/>
</dbReference>
<dbReference type="OrthoDB" id="7629933at2"/>